<sequence>MRRHRAAAATVMEESFVDCRGGVSKFPVLKRSNSERIFGLDLNSTPLENDLEILFGKNAPKVILFI</sequence>
<dbReference type="AlphaFoldDB" id="A0AAE0AYG9"/>
<evidence type="ECO:0000313" key="2">
    <source>
        <dbReference type="Proteomes" id="UP001281410"/>
    </source>
</evidence>
<evidence type="ECO:0000313" key="1">
    <source>
        <dbReference type="EMBL" id="KAK3226442.1"/>
    </source>
</evidence>
<gene>
    <name evidence="1" type="ORF">Dsin_006304</name>
</gene>
<keyword evidence="2" id="KW-1185">Reference proteome</keyword>
<proteinExistence type="predicted"/>
<organism evidence="1 2">
    <name type="scientific">Dipteronia sinensis</name>
    <dbReference type="NCBI Taxonomy" id="43782"/>
    <lineage>
        <taxon>Eukaryota</taxon>
        <taxon>Viridiplantae</taxon>
        <taxon>Streptophyta</taxon>
        <taxon>Embryophyta</taxon>
        <taxon>Tracheophyta</taxon>
        <taxon>Spermatophyta</taxon>
        <taxon>Magnoliopsida</taxon>
        <taxon>eudicotyledons</taxon>
        <taxon>Gunneridae</taxon>
        <taxon>Pentapetalae</taxon>
        <taxon>rosids</taxon>
        <taxon>malvids</taxon>
        <taxon>Sapindales</taxon>
        <taxon>Sapindaceae</taxon>
        <taxon>Hippocastanoideae</taxon>
        <taxon>Acereae</taxon>
        <taxon>Dipteronia</taxon>
    </lineage>
</organism>
<name>A0AAE0AYG9_9ROSI</name>
<dbReference type="Proteomes" id="UP001281410">
    <property type="component" value="Unassembled WGS sequence"/>
</dbReference>
<accession>A0AAE0AYG9</accession>
<reference evidence="1" key="1">
    <citation type="journal article" date="2023" name="Plant J.">
        <title>Genome sequences and population genomics provide insights into the demographic history, inbreeding, and mutation load of two 'living fossil' tree species of Dipteronia.</title>
        <authorList>
            <person name="Feng Y."/>
            <person name="Comes H.P."/>
            <person name="Chen J."/>
            <person name="Zhu S."/>
            <person name="Lu R."/>
            <person name="Zhang X."/>
            <person name="Li P."/>
            <person name="Qiu J."/>
            <person name="Olsen K.M."/>
            <person name="Qiu Y."/>
        </authorList>
    </citation>
    <scope>NUCLEOTIDE SEQUENCE</scope>
    <source>
        <strain evidence="1">NBL</strain>
    </source>
</reference>
<protein>
    <submittedName>
        <fullName evidence="1">Uncharacterized protein</fullName>
    </submittedName>
</protein>
<dbReference type="EMBL" id="JANJYJ010000002">
    <property type="protein sequence ID" value="KAK3226442.1"/>
    <property type="molecule type" value="Genomic_DNA"/>
</dbReference>
<comment type="caution">
    <text evidence="1">The sequence shown here is derived from an EMBL/GenBank/DDBJ whole genome shotgun (WGS) entry which is preliminary data.</text>
</comment>